<evidence type="ECO:0000256" key="8">
    <source>
        <dbReference type="SAM" id="Phobius"/>
    </source>
</evidence>
<dbReference type="GO" id="GO:0004577">
    <property type="term" value="F:N-acetylglucosaminyldiphosphodolichol N-acetylglucosaminyltransferase activity"/>
    <property type="evidence" value="ECO:0007669"/>
    <property type="project" value="TreeGrafter"/>
</dbReference>
<sequence length="167" mass="19269">MLKIIRALDVCRYSPRVYVVAATDTVSLRRLQDMEKEFKERAKGPDEEDQYVVEIVPRSREVGQSWLSSVFTTAWAFVFSMLIVFRHRPSLLLTNGPGTCVPICIAAFIMRVLCLSQIRIVFIESLCRVLSLSLSGKILYRVVDDFFVQWPQLKAKYPRSIYMGRLV</sequence>
<organism evidence="10 11">
    <name type="scientific">Penaeus vannamei</name>
    <name type="common">Whiteleg shrimp</name>
    <name type="synonym">Litopenaeus vannamei</name>
    <dbReference type="NCBI Taxonomy" id="6689"/>
    <lineage>
        <taxon>Eukaryota</taxon>
        <taxon>Metazoa</taxon>
        <taxon>Ecdysozoa</taxon>
        <taxon>Arthropoda</taxon>
        <taxon>Crustacea</taxon>
        <taxon>Multicrustacea</taxon>
        <taxon>Malacostraca</taxon>
        <taxon>Eumalacostraca</taxon>
        <taxon>Eucarida</taxon>
        <taxon>Decapoda</taxon>
        <taxon>Dendrobranchiata</taxon>
        <taxon>Penaeoidea</taxon>
        <taxon>Penaeidae</taxon>
        <taxon>Penaeus</taxon>
    </lineage>
</organism>
<dbReference type="AlphaFoldDB" id="A0A3R7LSB7"/>
<dbReference type="PANTHER" id="PTHR12154">
    <property type="entry name" value="GLYCOSYL TRANSFERASE-RELATED"/>
    <property type="match status" value="1"/>
</dbReference>
<keyword evidence="6 8" id="KW-1133">Transmembrane helix</keyword>
<keyword evidence="7 8" id="KW-0472">Membrane</keyword>
<comment type="caution">
    <text evidence="10">The sequence shown here is derived from an EMBL/GenBank/DDBJ whole genome shotgun (WGS) entry which is preliminary data.</text>
</comment>
<comment type="subcellular location">
    <subcellularLocation>
        <location evidence="1">Endoplasmic reticulum membrane</location>
        <topology evidence="1">Single-pass membrane protein</topology>
    </subcellularLocation>
</comment>
<evidence type="ECO:0000256" key="2">
    <source>
        <dbReference type="ARBA" id="ARBA00009731"/>
    </source>
</evidence>
<feature type="transmembrane region" description="Helical" evidence="8">
    <location>
        <begin position="66"/>
        <end position="85"/>
    </location>
</feature>
<dbReference type="GO" id="GO:0006488">
    <property type="term" value="P:dolichol-linked oligosaccharide biosynthetic process"/>
    <property type="evidence" value="ECO:0007669"/>
    <property type="project" value="InterPro"/>
</dbReference>
<keyword evidence="4 8" id="KW-0812">Transmembrane</keyword>
<dbReference type="OrthoDB" id="17098at2759"/>
<dbReference type="PANTHER" id="PTHR12154:SF4">
    <property type="entry name" value="UDP-N-ACETYLGLUCOSAMINE TRANSFERASE SUBUNIT ALG14 HOMOLOG"/>
    <property type="match status" value="1"/>
</dbReference>
<evidence type="ECO:0000256" key="3">
    <source>
        <dbReference type="ARBA" id="ARBA00017467"/>
    </source>
</evidence>
<comment type="similarity">
    <text evidence="2">Belongs to the ALG14 family.</text>
</comment>
<dbReference type="InterPro" id="IPR013969">
    <property type="entry name" value="Oligosacch_biosynth_Alg14"/>
</dbReference>
<evidence type="ECO:0000256" key="7">
    <source>
        <dbReference type="ARBA" id="ARBA00023136"/>
    </source>
</evidence>
<dbReference type="EMBL" id="QCYY01003494">
    <property type="protein sequence ID" value="ROT63099.1"/>
    <property type="molecule type" value="Genomic_DNA"/>
</dbReference>
<evidence type="ECO:0000313" key="10">
    <source>
        <dbReference type="EMBL" id="ROT63100.1"/>
    </source>
</evidence>
<dbReference type="Proteomes" id="UP000283509">
    <property type="component" value="Unassembled WGS sequence"/>
</dbReference>
<evidence type="ECO:0000256" key="4">
    <source>
        <dbReference type="ARBA" id="ARBA00022692"/>
    </source>
</evidence>
<keyword evidence="11" id="KW-1185">Reference proteome</keyword>
<dbReference type="Pfam" id="PF08660">
    <property type="entry name" value="Alg14"/>
    <property type="match status" value="1"/>
</dbReference>
<gene>
    <name evidence="9" type="ORF">C7M84_019030</name>
    <name evidence="10" type="ORF">C7M84_019031</name>
</gene>
<reference evidence="10 11" key="2">
    <citation type="submission" date="2019-01" db="EMBL/GenBank/DDBJ databases">
        <title>The decoding of complex shrimp genome reveals the adaptation for benthos swimmer, frequently molting mechanism and breeding impact on genome.</title>
        <authorList>
            <person name="Sun Y."/>
            <person name="Gao Y."/>
            <person name="Yu Y."/>
        </authorList>
    </citation>
    <scope>NUCLEOTIDE SEQUENCE [LARGE SCALE GENOMIC DNA]</scope>
    <source>
        <tissue evidence="10">Muscle</tissue>
    </source>
</reference>
<evidence type="ECO:0000313" key="11">
    <source>
        <dbReference type="Proteomes" id="UP000283509"/>
    </source>
</evidence>
<dbReference type="EMBL" id="QCYY01003494">
    <property type="protein sequence ID" value="ROT63100.1"/>
    <property type="molecule type" value="Genomic_DNA"/>
</dbReference>
<dbReference type="Gene3D" id="3.40.50.2000">
    <property type="entry name" value="Glycogen Phosphorylase B"/>
    <property type="match status" value="1"/>
</dbReference>
<keyword evidence="10" id="KW-0808">Transferase</keyword>
<protein>
    <recommendedName>
        <fullName evidence="3">UDP-N-acetylglucosamine transferase subunit ALG14</fullName>
    </recommendedName>
</protein>
<name>A0A3R7LSB7_PENVA</name>
<accession>A0A3R7LSB7</accession>
<feature type="transmembrane region" description="Helical" evidence="8">
    <location>
        <begin position="91"/>
        <end position="113"/>
    </location>
</feature>
<evidence type="ECO:0000256" key="5">
    <source>
        <dbReference type="ARBA" id="ARBA00022824"/>
    </source>
</evidence>
<evidence type="ECO:0000313" key="9">
    <source>
        <dbReference type="EMBL" id="ROT63099.1"/>
    </source>
</evidence>
<reference evidence="10 11" key="1">
    <citation type="submission" date="2018-04" db="EMBL/GenBank/DDBJ databases">
        <authorList>
            <person name="Zhang X."/>
            <person name="Yuan J."/>
            <person name="Li F."/>
            <person name="Xiang J."/>
        </authorList>
    </citation>
    <scope>NUCLEOTIDE SEQUENCE [LARGE SCALE GENOMIC DNA]</scope>
    <source>
        <tissue evidence="10">Muscle</tissue>
    </source>
</reference>
<proteinExistence type="inferred from homology"/>
<dbReference type="STRING" id="6689.A0A3R7LSB7"/>
<dbReference type="GO" id="GO:0043541">
    <property type="term" value="C:UDP-N-acetylglucosamine transferase complex"/>
    <property type="evidence" value="ECO:0007669"/>
    <property type="project" value="TreeGrafter"/>
</dbReference>
<keyword evidence="5" id="KW-0256">Endoplasmic reticulum</keyword>
<evidence type="ECO:0000256" key="1">
    <source>
        <dbReference type="ARBA" id="ARBA00004389"/>
    </source>
</evidence>
<evidence type="ECO:0000256" key="6">
    <source>
        <dbReference type="ARBA" id="ARBA00022989"/>
    </source>
</evidence>